<dbReference type="InterPro" id="IPR027640">
    <property type="entry name" value="Kinesin-like_fam"/>
</dbReference>
<keyword evidence="5 11" id="KW-0547">Nucleotide-binding</keyword>
<feature type="binding site" evidence="11">
    <location>
        <begin position="136"/>
        <end position="143"/>
    </location>
    <ligand>
        <name>ATP</name>
        <dbReference type="ChEBI" id="CHEBI:30616"/>
    </ligand>
</feature>
<evidence type="ECO:0000256" key="7">
    <source>
        <dbReference type="ARBA" id="ARBA00023054"/>
    </source>
</evidence>
<evidence type="ECO:0000256" key="9">
    <source>
        <dbReference type="ARBA" id="ARBA00023212"/>
    </source>
</evidence>
<comment type="similarity">
    <text evidence="11">Belongs to the TRAFAC class myosin-kinesin ATPase superfamily. Kinesin family.</text>
</comment>
<dbReference type="PROSITE" id="PS00411">
    <property type="entry name" value="KINESIN_MOTOR_1"/>
    <property type="match status" value="1"/>
</dbReference>
<dbReference type="GO" id="GO:0005874">
    <property type="term" value="C:microtubule"/>
    <property type="evidence" value="ECO:0007669"/>
    <property type="project" value="UniProtKB-KW"/>
</dbReference>
<evidence type="ECO:0000256" key="10">
    <source>
        <dbReference type="ARBA" id="ARBA00023242"/>
    </source>
</evidence>
<dbReference type="FunFam" id="3.40.850.10:FF:000027">
    <property type="entry name" value="Kinesin-like protein"/>
    <property type="match status" value="1"/>
</dbReference>
<feature type="region of interest" description="Disordered" evidence="13">
    <location>
        <begin position="972"/>
        <end position="1071"/>
    </location>
</feature>
<evidence type="ECO:0000313" key="15">
    <source>
        <dbReference type="EMBL" id="KAK3101211.1"/>
    </source>
</evidence>
<dbReference type="Pfam" id="PF00225">
    <property type="entry name" value="Kinesin"/>
    <property type="match status" value="1"/>
</dbReference>
<evidence type="ECO:0000256" key="13">
    <source>
        <dbReference type="SAM" id="MobiDB-lite"/>
    </source>
</evidence>
<keyword evidence="9" id="KW-0206">Cytoskeleton</keyword>
<dbReference type="InterPro" id="IPR027417">
    <property type="entry name" value="P-loop_NTPase"/>
</dbReference>
<keyword evidence="6 11" id="KW-0067">ATP-binding</keyword>
<dbReference type="InterPro" id="IPR001752">
    <property type="entry name" value="Kinesin_motor_dom"/>
</dbReference>
<protein>
    <recommendedName>
        <fullName evidence="14">Kinesin motor domain-containing protein</fullName>
    </recommendedName>
</protein>
<dbReference type="GO" id="GO:0005524">
    <property type="term" value="F:ATP binding"/>
    <property type="evidence" value="ECO:0007669"/>
    <property type="project" value="UniProtKB-UniRule"/>
</dbReference>
<keyword evidence="4" id="KW-0493">Microtubule</keyword>
<feature type="region of interest" description="Disordered" evidence="13">
    <location>
        <begin position="1"/>
        <end position="31"/>
    </location>
</feature>
<organism evidence="15 16">
    <name type="scientific">Pinctada imbricata</name>
    <name type="common">Atlantic pearl-oyster</name>
    <name type="synonym">Pinctada martensii</name>
    <dbReference type="NCBI Taxonomy" id="66713"/>
    <lineage>
        <taxon>Eukaryota</taxon>
        <taxon>Metazoa</taxon>
        <taxon>Spiralia</taxon>
        <taxon>Lophotrochozoa</taxon>
        <taxon>Mollusca</taxon>
        <taxon>Bivalvia</taxon>
        <taxon>Autobranchia</taxon>
        <taxon>Pteriomorphia</taxon>
        <taxon>Pterioida</taxon>
        <taxon>Pterioidea</taxon>
        <taxon>Pteriidae</taxon>
        <taxon>Pinctada</taxon>
    </lineage>
</organism>
<feature type="compositionally biased region" description="Basic and acidic residues" evidence="13">
    <location>
        <begin position="843"/>
        <end position="854"/>
    </location>
</feature>
<dbReference type="AlphaFoldDB" id="A0AA88YPD7"/>
<dbReference type="PANTHER" id="PTHR47968:SF65">
    <property type="entry name" value="KINESIN MOTOR DOMAIN-CONTAINING PROTEIN"/>
    <property type="match status" value="1"/>
</dbReference>
<evidence type="ECO:0000256" key="8">
    <source>
        <dbReference type="ARBA" id="ARBA00023175"/>
    </source>
</evidence>
<dbReference type="PANTHER" id="PTHR47968">
    <property type="entry name" value="CENTROMERE PROTEIN E"/>
    <property type="match status" value="1"/>
</dbReference>
<dbReference type="InterPro" id="IPR036961">
    <property type="entry name" value="Kinesin_motor_dom_sf"/>
</dbReference>
<feature type="compositionally biased region" description="Basic and acidic residues" evidence="13">
    <location>
        <begin position="869"/>
        <end position="878"/>
    </location>
</feature>
<keyword evidence="10" id="KW-0539">Nucleus</keyword>
<evidence type="ECO:0000256" key="11">
    <source>
        <dbReference type="PROSITE-ProRule" id="PRU00283"/>
    </source>
</evidence>
<feature type="compositionally biased region" description="Low complexity" evidence="13">
    <location>
        <begin position="947"/>
        <end position="957"/>
    </location>
</feature>
<feature type="region of interest" description="Disordered" evidence="13">
    <location>
        <begin position="843"/>
        <end position="881"/>
    </location>
</feature>
<dbReference type="CDD" id="cd01370">
    <property type="entry name" value="KISc_KIP3_like"/>
    <property type="match status" value="1"/>
</dbReference>
<keyword evidence="16" id="KW-1185">Reference proteome</keyword>
<evidence type="ECO:0000256" key="4">
    <source>
        <dbReference type="ARBA" id="ARBA00022701"/>
    </source>
</evidence>
<accession>A0AA88YPD7</accession>
<evidence type="ECO:0000256" key="5">
    <source>
        <dbReference type="ARBA" id="ARBA00022741"/>
    </source>
</evidence>
<dbReference type="PRINTS" id="PR00380">
    <property type="entry name" value="KINESINHEAVY"/>
</dbReference>
<evidence type="ECO:0000256" key="6">
    <source>
        <dbReference type="ARBA" id="ARBA00022840"/>
    </source>
</evidence>
<comment type="subcellular location">
    <subcellularLocation>
        <location evidence="2">Cytoplasm</location>
        <location evidence="2">Cytoskeleton</location>
    </subcellularLocation>
    <subcellularLocation>
        <location evidence="1">Nucleus</location>
    </subcellularLocation>
</comment>
<name>A0AA88YPD7_PINIB</name>
<feature type="coiled-coil region" evidence="12">
    <location>
        <begin position="392"/>
        <end position="419"/>
    </location>
</feature>
<dbReference type="Proteomes" id="UP001186944">
    <property type="component" value="Unassembled WGS sequence"/>
</dbReference>
<dbReference type="GO" id="GO:0005634">
    <property type="term" value="C:nucleus"/>
    <property type="evidence" value="ECO:0007669"/>
    <property type="project" value="UniProtKB-SubCell"/>
</dbReference>
<evidence type="ECO:0000313" key="16">
    <source>
        <dbReference type="Proteomes" id="UP001186944"/>
    </source>
</evidence>
<evidence type="ECO:0000256" key="3">
    <source>
        <dbReference type="ARBA" id="ARBA00022490"/>
    </source>
</evidence>
<dbReference type="PROSITE" id="PS50067">
    <property type="entry name" value="KINESIN_MOTOR_2"/>
    <property type="match status" value="1"/>
</dbReference>
<keyword evidence="7 12" id="KW-0175">Coiled coil</keyword>
<dbReference type="EMBL" id="VSWD01000005">
    <property type="protein sequence ID" value="KAK3101211.1"/>
    <property type="molecule type" value="Genomic_DNA"/>
</dbReference>
<dbReference type="SUPFAM" id="SSF52540">
    <property type="entry name" value="P-loop containing nucleoside triphosphate hydrolases"/>
    <property type="match status" value="1"/>
</dbReference>
<dbReference type="InterPro" id="IPR019821">
    <property type="entry name" value="Kinesin_motor_CS"/>
</dbReference>
<dbReference type="GO" id="GO:0008017">
    <property type="term" value="F:microtubule binding"/>
    <property type="evidence" value="ECO:0007669"/>
    <property type="project" value="InterPro"/>
</dbReference>
<evidence type="ECO:0000256" key="1">
    <source>
        <dbReference type="ARBA" id="ARBA00004123"/>
    </source>
</evidence>
<proteinExistence type="inferred from homology"/>
<dbReference type="GO" id="GO:0007018">
    <property type="term" value="P:microtubule-based movement"/>
    <property type="evidence" value="ECO:0007669"/>
    <property type="project" value="InterPro"/>
</dbReference>
<dbReference type="SMART" id="SM00129">
    <property type="entry name" value="KISc"/>
    <property type="match status" value="1"/>
</dbReference>
<gene>
    <name evidence="15" type="ORF">FSP39_001803</name>
</gene>
<keyword evidence="3" id="KW-0963">Cytoplasm</keyword>
<evidence type="ECO:0000259" key="14">
    <source>
        <dbReference type="PROSITE" id="PS50067"/>
    </source>
</evidence>
<evidence type="ECO:0000256" key="2">
    <source>
        <dbReference type="ARBA" id="ARBA00004245"/>
    </source>
</evidence>
<feature type="domain" description="Kinesin motor" evidence="14">
    <location>
        <begin position="34"/>
        <end position="377"/>
    </location>
</feature>
<feature type="compositionally biased region" description="Polar residues" evidence="13">
    <location>
        <begin position="972"/>
        <end position="1009"/>
    </location>
</feature>
<evidence type="ECO:0000256" key="12">
    <source>
        <dbReference type="SAM" id="Coils"/>
    </source>
</evidence>
<dbReference type="Gene3D" id="3.40.850.10">
    <property type="entry name" value="Kinesin motor domain"/>
    <property type="match status" value="1"/>
</dbReference>
<dbReference type="GO" id="GO:0003777">
    <property type="term" value="F:microtubule motor activity"/>
    <property type="evidence" value="ECO:0007669"/>
    <property type="project" value="InterPro"/>
</dbReference>
<feature type="region of interest" description="Disordered" evidence="13">
    <location>
        <begin position="932"/>
        <end position="957"/>
    </location>
</feature>
<reference evidence="15" key="1">
    <citation type="submission" date="2019-08" db="EMBL/GenBank/DDBJ databases">
        <title>The improved chromosome-level genome for the pearl oyster Pinctada fucata martensii using PacBio sequencing and Hi-C.</title>
        <authorList>
            <person name="Zheng Z."/>
        </authorList>
    </citation>
    <scope>NUCLEOTIDE SEQUENCE</scope>
    <source>
        <strain evidence="15">ZZ-2019</strain>
        <tissue evidence="15">Adductor muscle</tissue>
    </source>
</reference>
<keyword evidence="8 11" id="KW-0505">Motor protein</keyword>
<feature type="compositionally biased region" description="Polar residues" evidence="13">
    <location>
        <begin position="855"/>
        <end position="868"/>
    </location>
</feature>
<comment type="caution">
    <text evidence="15">The sequence shown here is derived from an EMBL/GenBank/DDBJ whole genome shotgun (WGS) entry which is preliminary data.</text>
</comment>
<sequence>MTLSAIRKPSYADVARTPPRRGTSSQSDSGEKSCVKVVVRVRPENAREKEGTFENVVRVMNENVLVFDPQEQGSPHYGFKNRRRRDIRCRIKKDMKFAFDFVFGPRSCNADVYQQTTKKILDNLLEGYSCSVFAYGATGAGKTHTMLGNPSQPGVMFLTMVDLYQRIDAIQAEKTCDVAVSYLEVYNEQINDLLMGGKALPVRENASNGIVIQGLSLHKPSSADELLSMLQYGNERRTQHPTDANAESSRSHAVLQIFVRQRDRTANISTEVRVAKLCMVDLAGSERATVTKNRGKRFREGANINRSLLALGNVINALADPKCKGHVPYRDSKLTRILKDSLGGNCQTVMIAAVSPSSMTFEDTYNTLKYADRAKHIEAQLKKNVLSVDFHVSRYKQIIDELRTEIVELKGKVQIYEEGKLKTGNIQVTGSVEICRLRETLDGIYCKRLEYVTDYLKADLKGKDLKWKVLRKEKCLARPAILPDSLSGKYCERVKKVISSSQSQIKGFQKMKEESTKKIEQSDRNLGDFLHTIQGSGDGPNIQQETIKLCQEVHQAKLELTESEYKVQHLTKVVKYQEREIMASERLVMNLLVLLQKMKCHMALNSDLESDLKGVQTLIEGREVSFADQEANKQTHYDITDLLDFKSCCRASGKSDLNITAILKSPCTMDPLSTKTPTHRHTKLSTSYCEASRVLSLGKSRQTTENTRTRTINESCDNTVNQSVKMIQDRSTSSSTVLQSLEANVVNWNHNTVVSSQENSHKGGFPESRGGLNSQPCDVCKLYSCTCKEEVLILEQPCKYCKLFSCICSASTAKFAGHTPAWKMDHGQNLRKSAMLRHISDNREGQQMETENTKDSATNLGSVSTGDSTVKEVSKDSEDMNSTFTMEESNITDPVVRARTPIIHGKVCKQIFRTDVNKDLQTNFEAEFSRLADSPHSLESSRKEQTSIESQESSSMNSTFLIDKSSLIAETTASSIESQPSVLTPSNQGISSNKNNMKSVDSSTVTKNRNVIPWTESCNDENVPPTVVSSPPGKEQGSVPLLSHTITKSSQSRPEESQSKSHCARGLEFEEQTTSPKCRTWADVVMSPPQPDAIKRVPLRQVNNNNSAEERCKETVKKLQQFGIPSVYIRSKGMMKPIPDHIVWYYGEWQPIYATIRAVEFVEGLPDIGALDPQKRQLVIIDDLMSETDERITSLFTKKSHHRNISVIYIVQNVFHKGKENMTISLNSHYIVMFKNPRDASQITHLAKQMYPGNVKYMQKAFCDATSDPYGTF</sequence>